<evidence type="ECO:0000256" key="5">
    <source>
        <dbReference type="PIRNR" id="PIRNR005673"/>
    </source>
</evidence>
<evidence type="ECO:0000313" key="9">
    <source>
        <dbReference type="EMBL" id="KAE8272307.1"/>
    </source>
</evidence>
<feature type="compositionally biased region" description="Low complexity" evidence="7">
    <location>
        <begin position="62"/>
        <end position="71"/>
    </location>
</feature>
<sequence length="565" mass="61114">MPPSNSSSSSSARPGGTPARAASYKSRQLFRSEDLRRRREEQQVEIRRQARSEHNAKRRNLDVAAGALTDGDTTEDEDAVDAALELDQGVGSLHAIVEELRYGGPEKQIASVIKLRKLLSKEVEPPTDAIIQAGAVPLLAERLQSPSELLQFEAAWALTNIASGTSEHTDIVVMSGAVPHFIDMLAASESDEVREQAIWALGNIAGDKTHNRDIVLHHGIMPPLLELFSRELKIGLLRNAVWTLSNLCRGKNPSPPWEAVAPAIPVLSKLLYVEDDETVADAVWTLSYLSDGDNTQITAVLESGPCPRLVELLGHSNRAVVTPTLRAVGNIVTGEDTQTDVAIAAGCIPAFGRLLHSGVELIRKEACWAISNIAAGTPMQVQALVDANIFPPLINLMTSAEARTRKEACWAVSNATKIGLLRPELIRYLVSQGCIGPLCSMLDLKENQTIQVALDALFHILRVGEDDKNERGPGSSNVYAGYVEECGGLIKIHQLQHHQNNAIYKACFTLIDTFFPDDEIDEMAESAPDPAIEQTAAFVFQSDLSAPSGGFTFGVPASGGTMMNE</sequence>
<dbReference type="FunFam" id="1.25.10.10:FF:000009">
    <property type="entry name" value="Importin subunit alpha"/>
    <property type="match status" value="1"/>
</dbReference>
<protein>
    <recommendedName>
        <fullName evidence="5">Importin subunit alpha</fullName>
    </recommendedName>
</protein>
<comment type="caution">
    <text evidence="9">The sequence shown here is derived from an EMBL/GenBank/DDBJ whole genome shotgun (WGS) entry which is preliminary data.</text>
</comment>
<dbReference type="AlphaFoldDB" id="A0A8X7T7Y4"/>
<keyword evidence="10" id="KW-1185">Reference proteome</keyword>
<evidence type="ECO:0000256" key="3">
    <source>
        <dbReference type="ARBA" id="ARBA00022737"/>
    </source>
</evidence>
<dbReference type="InterPro" id="IPR024931">
    <property type="entry name" value="Importin_alpha"/>
</dbReference>
<accession>A0A8X7T7Y4</accession>
<dbReference type="Gene3D" id="1.25.10.10">
    <property type="entry name" value="Leucine-rich Repeat Variant"/>
    <property type="match status" value="1"/>
</dbReference>
<dbReference type="EMBL" id="LWDG02000001">
    <property type="protein sequence ID" value="KAE8272307.1"/>
    <property type="molecule type" value="Genomic_DNA"/>
</dbReference>
<organism evidence="9 10">
    <name type="scientific">Tilletia walkeri</name>
    <dbReference type="NCBI Taxonomy" id="117179"/>
    <lineage>
        <taxon>Eukaryota</taxon>
        <taxon>Fungi</taxon>
        <taxon>Dikarya</taxon>
        <taxon>Basidiomycota</taxon>
        <taxon>Ustilaginomycotina</taxon>
        <taxon>Exobasidiomycetes</taxon>
        <taxon>Tilletiales</taxon>
        <taxon>Tilletiaceae</taxon>
        <taxon>Tilletia</taxon>
    </lineage>
</organism>
<evidence type="ECO:0000256" key="4">
    <source>
        <dbReference type="ARBA" id="ARBA00022927"/>
    </source>
</evidence>
<keyword evidence="2 5" id="KW-0813">Transport</keyword>
<dbReference type="GO" id="GO:0005634">
    <property type="term" value="C:nucleus"/>
    <property type="evidence" value="ECO:0007669"/>
    <property type="project" value="UniProtKB-ARBA"/>
</dbReference>
<dbReference type="Gene3D" id="1.20.5.690">
    <property type="entry name" value="Importin-alpha, importin-beta-binding domain"/>
    <property type="match status" value="1"/>
</dbReference>
<dbReference type="InterPro" id="IPR016024">
    <property type="entry name" value="ARM-type_fold"/>
</dbReference>
<evidence type="ECO:0000313" key="10">
    <source>
        <dbReference type="Proteomes" id="UP000078113"/>
    </source>
</evidence>
<dbReference type="PIRSF" id="PIRSF005673">
    <property type="entry name" value="Importin_alpha"/>
    <property type="match status" value="1"/>
</dbReference>
<name>A0A8X7T7Y4_9BASI</name>
<dbReference type="Pfam" id="PF01749">
    <property type="entry name" value="IBB"/>
    <property type="match status" value="1"/>
</dbReference>
<evidence type="ECO:0000259" key="8">
    <source>
        <dbReference type="PROSITE" id="PS51214"/>
    </source>
</evidence>
<dbReference type="Proteomes" id="UP000078113">
    <property type="component" value="Unassembled WGS sequence"/>
</dbReference>
<evidence type="ECO:0000256" key="1">
    <source>
        <dbReference type="ARBA" id="ARBA00010394"/>
    </source>
</evidence>
<dbReference type="SMART" id="SM00185">
    <property type="entry name" value="ARM"/>
    <property type="match status" value="8"/>
</dbReference>
<dbReference type="InterPro" id="IPR000225">
    <property type="entry name" value="Armadillo"/>
</dbReference>
<keyword evidence="3" id="KW-0677">Repeat</keyword>
<keyword evidence="4 5" id="KW-0653">Protein transport</keyword>
<feature type="repeat" description="ARM" evidence="6">
    <location>
        <begin position="134"/>
        <end position="176"/>
    </location>
</feature>
<dbReference type="SUPFAM" id="SSF48371">
    <property type="entry name" value="ARM repeat"/>
    <property type="match status" value="1"/>
</dbReference>
<dbReference type="PROSITE" id="PS50176">
    <property type="entry name" value="ARM_REPEAT"/>
    <property type="match status" value="2"/>
</dbReference>
<dbReference type="InterPro" id="IPR036975">
    <property type="entry name" value="Importin-a_IBB_sf"/>
</dbReference>
<dbReference type="InterPro" id="IPR032413">
    <property type="entry name" value="Arm_3"/>
</dbReference>
<dbReference type="PANTHER" id="PTHR23316">
    <property type="entry name" value="IMPORTIN ALPHA"/>
    <property type="match status" value="1"/>
</dbReference>
<proteinExistence type="inferred from homology"/>
<feature type="domain" description="IBB" evidence="8">
    <location>
        <begin position="4"/>
        <end position="68"/>
    </location>
</feature>
<dbReference type="InterPro" id="IPR002652">
    <property type="entry name" value="Importin-a_IBB"/>
</dbReference>
<feature type="compositionally biased region" description="Basic and acidic residues" evidence="7">
    <location>
        <begin position="30"/>
        <end position="61"/>
    </location>
</feature>
<evidence type="ECO:0000256" key="7">
    <source>
        <dbReference type="SAM" id="MobiDB-lite"/>
    </source>
</evidence>
<reference evidence="9" key="1">
    <citation type="submission" date="2016-04" db="EMBL/GenBank/DDBJ databases">
        <authorList>
            <person name="Nguyen H.D."/>
            <person name="Samba Siva P."/>
            <person name="Cullis J."/>
            <person name="Levesque C.A."/>
            <person name="Hambleton S."/>
        </authorList>
    </citation>
    <scope>NUCLEOTIDE SEQUENCE</scope>
    <source>
        <strain evidence="9">DAOMC 236422</strain>
    </source>
</reference>
<gene>
    <name evidence="9" type="ORF">A4X09_0g30</name>
</gene>
<dbReference type="GO" id="GO:0006606">
    <property type="term" value="P:protein import into nucleus"/>
    <property type="evidence" value="ECO:0007669"/>
    <property type="project" value="InterPro"/>
</dbReference>
<dbReference type="GO" id="GO:0005737">
    <property type="term" value="C:cytoplasm"/>
    <property type="evidence" value="ECO:0007669"/>
    <property type="project" value="InterPro"/>
</dbReference>
<feature type="repeat" description="ARM" evidence="6">
    <location>
        <begin position="176"/>
        <end position="219"/>
    </location>
</feature>
<reference evidence="9" key="2">
    <citation type="journal article" date="2019" name="IMA Fungus">
        <title>Genome sequencing and comparison of five Tilletia species to identify candidate genes for the detection of regulated species infecting wheat.</title>
        <authorList>
            <person name="Nguyen H.D.T."/>
            <person name="Sultana T."/>
            <person name="Kesanakurti P."/>
            <person name="Hambleton S."/>
        </authorList>
    </citation>
    <scope>NUCLEOTIDE SEQUENCE</scope>
    <source>
        <strain evidence="9">DAOMC 236422</strain>
    </source>
</reference>
<dbReference type="Pfam" id="PF00514">
    <property type="entry name" value="Arm"/>
    <property type="match status" value="6"/>
</dbReference>
<dbReference type="PROSITE" id="PS51214">
    <property type="entry name" value="IBB"/>
    <property type="match status" value="1"/>
</dbReference>
<comment type="similarity">
    <text evidence="1 5">Belongs to the importin alpha family.</text>
</comment>
<dbReference type="InterPro" id="IPR011989">
    <property type="entry name" value="ARM-like"/>
</dbReference>
<evidence type="ECO:0000256" key="2">
    <source>
        <dbReference type="ARBA" id="ARBA00022448"/>
    </source>
</evidence>
<feature type="compositionally biased region" description="Low complexity" evidence="7">
    <location>
        <begin position="1"/>
        <end position="11"/>
    </location>
</feature>
<feature type="region of interest" description="Disordered" evidence="7">
    <location>
        <begin position="1"/>
        <end position="76"/>
    </location>
</feature>
<dbReference type="GO" id="GO:0061608">
    <property type="term" value="F:nuclear import signal receptor activity"/>
    <property type="evidence" value="ECO:0007669"/>
    <property type="project" value="InterPro"/>
</dbReference>
<dbReference type="Pfam" id="PF16186">
    <property type="entry name" value="Arm_3"/>
    <property type="match status" value="1"/>
</dbReference>
<evidence type="ECO:0000256" key="6">
    <source>
        <dbReference type="PROSITE-ProRule" id="PRU00259"/>
    </source>
</evidence>